<feature type="compositionally biased region" description="Basic and acidic residues" evidence="1">
    <location>
        <begin position="623"/>
        <end position="632"/>
    </location>
</feature>
<evidence type="ECO:0000313" key="3">
    <source>
        <dbReference type="Proteomes" id="UP001215598"/>
    </source>
</evidence>
<protein>
    <submittedName>
        <fullName evidence="2">Uncharacterized protein</fullName>
    </submittedName>
</protein>
<feature type="region of interest" description="Disordered" evidence="1">
    <location>
        <begin position="550"/>
        <end position="632"/>
    </location>
</feature>
<sequence>MPGGLTEEQQVELDIRFLTSALSGRSLFVLPQRPPRPHADSDRKAQIRAFTHLANLLNLGTESCPVVAVTGTVEKERVSVLVAASSNAEHESSDVKPELVPEIEEPAATFTRQKTTSRLEGRSYSRLCNKVRRVKPQLVKRTTKGDELETEVNSSTAAAPGKALMVSLVAASPEDYPKPPFHLSLSQLEDAADWMVILCFILASKAIGKVFLAHFFTAGFIPTSFRPHSEADAEEAADDVANDNEASSSGQNLLRQLRTLGTWLEAINYFSAQRLKPFMSNISMQIALVGSPVRNEEQFCGVGDLIRTHTEQKLQASPNGLDNVSANMKKLEAELVHPADNSQVHCEASIMALMLNQGQCIAPNVTAWPIGVNKKCCWCCWQLAHFLRQDVKGMDFALSGTHRVVFGWAPPNGIPIGILKKIRGELQNNYTEICLSAQKALRSERTSPGSATVKMTVWSTMPRLIHPVSISLDHSHTQPLTQRYSSLLPARTPPPPQCLSSPSIPPESRLLCAPFPYSCCEYIPFRPTFRLPASPRPVPRMHPRAAAVRTYKPQTTMRSQRRVPNANAPPIAPFQSTTSSCDELQENTNGIPLPAESALPRVRPPCPDSSPSPPHAGKSNRASAERRYAHAEHDRGQAVPCVHLHVPSPALIFAASSLFVLTAPRVRTGVIYAYGRAESSRTRTRPKCDLPVPACLRAGNTGKDTPHHTASRLVDSGTIPNIIHHAQLCRPGKNLIAREAHLWLLAKGFAILEVSCAPSWQLGGESSDLFVPARDSRTTDHFGNHAIEEGKACSLPS</sequence>
<accession>A0AAD7MNR6</accession>
<reference evidence="2" key="1">
    <citation type="submission" date="2023-03" db="EMBL/GenBank/DDBJ databases">
        <title>Massive genome expansion in bonnet fungi (Mycena s.s.) driven by repeated elements and novel gene families across ecological guilds.</title>
        <authorList>
            <consortium name="Lawrence Berkeley National Laboratory"/>
            <person name="Harder C.B."/>
            <person name="Miyauchi S."/>
            <person name="Viragh M."/>
            <person name="Kuo A."/>
            <person name="Thoen E."/>
            <person name="Andreopoulos B."/>
            <person name="Lu D."/>
            <person name="Skrede I."/>
            <person name="Drula E."/>
            <person name="Henrissat B."/>
            <person name="Morin E."/>
            <person name="Kohler A."/>
            <person name="Barry K."/>
            <person name="LaButti K."/>
            <person name="Morin E."/>
            <person name="Salamov A."/>
            <person name="Lipzen A."/>
            <person name="Mereny Z."/>
            <person name="Hegedus B."/>
            <person name="Baldrian P."/>
            <person name="Stursova M."/>
            <person name="Weitz H."/>
            <person name="Taylor A."/>
            <person name="Grigoriev I.V."/>
            <person name="Nagy L.G."/>
            <person name="Martin F."/>
            <person name="Kauserud H."/>
        </authorList>
    </citation>
    <scope>NUCLEOTIDE SEQUENCE</scope>
    <source>
        <strain evidence="2">CBHHK182m</strain>
    </source>
</reference>
<dbReference type="Proteomes" id="UP001215598">
    <property type="component" value="Unassembled WGS sequence"/>
</dbReference>
<name>A0AAD7MNR6_9AGAR</name>
<comment type="caution">
    <text evidence="2">The sequence shown here is derived from an EMBL/GenBank/DDBJ whole genome shotgun (WGS) entry which is preliminary data.</text>
</comment>
<gene>
    <name evidence="2" type="ORF">B0H16DRAFT_1894950</name>
</gene>
<feature type="compositionally biased region" description="Polar residues" evidence="1">
    <location>
        <begin position="574"/>
        <end position="590"/>
    </location>
</feature>
<dbReference type="InterPro" id="IPR027796">
    <property type="entry name" value="OTT_1508_deam-like"/>
</dbReference>
<dbReference type="AlphaFoldDB" id="A0AAD7MNR6"/>
<evidence type="ECO:0000256" key="1">
    <source>
        <dbReference type="SAM" id="MobiDB-lite"/>
    </source>
</evidence>
<evidence type="ECO:0000313" key="2">
    <source>
        <dbReference type="EMBL" id="KAJ7725955.1"/>
    </source>
</evidence>
<feature type="compositionally biased region" description="Pro residues" evidence="1">
    <location>
        <begin position="602"/>
        <end position="614"/>
    </location>
</feature>
<dbReference type="Pfam" id="PF14441">
    <property type="entry name" value="OTT_1508_deam"/>
    <property type="match status" value="1"/>
</dbReference>
<proteinExistence type="predicted"/>
<dbReference type="EMBL" id="JARKIB010000190">
    <property type="protein sequence ID" value="KAJ7725955.1"/>
    <property type="molecule type" value="Genomic_DNA"/>
</dbReference>
<organism evidence="2 3">
    <name type="scientific">Mycena metata</name>
    <dbReference type="NCBI Taxonomy" id="1033252"/>
    <lineage>
        <taxon>Eukaryota</taxon>
        <taxon>Fungi</taxon>
        <taxon>Dikarya</taxon>
        <taxon>Basidiomycota</taxon>
        <taxon>Agaricomycotina</taxon>
        <taxon>Agaricomycetes</taxon>
        <taxon>Agaricomycetidae</taxon>
        <taxon>Agaricales</taxon>
        <taxon>Marasmiineae</taxon>
        <taxon>Mycenaceae</taxon>
        <taxon>Mycena</taxon>
    </lineage>
</organism>
<keyword evidence="3" id="KW-1185">Reference proteome</keyword>